<dbReference type="InterPro" id="IPR040449">
    <property type="entry name" value="Peptidase_S66_N"/>
</dbReference>
<evidence type="ECO:0000259" key="3">
    <source>
        <dbReference type="Pfam" id="PF02016"/>
    </source>
</evidence>
<sequence>MLFPPALKAAQKIAVVSPSMAGPAYGLEVHEQAMRRLRRFAKIKEYPSTRQLGASAYERARDINAAFADPEVGAIMSTLGGADQVTILPHLDPGIICANPKAFFGYSDNTHLLNWLWRHGIAGFYGGATQVQLGPGPHIDPEHKASLYAALFGGELELTNPKAIEDHGFEWSDPRALSHFGQRYRPRPWSWSGPQRKVTAPTWGGCVEVLRDQLKAQHLPSLEQLKGSILLLENASDILTPLEFGEFLRDLGEAGILGLVQAVLFARPPASSFDHHPSEEAQEAYRQLLAELTHQAVASYNPKAMVCCGVPFGHSRPQWILPFGGTLSIDGHQRRIIAHYSR</sequence>
<dbReference type="GO" id="GO:0004180">
    <property type="term" value="F:carboxypeptidase activity"/>
    <property type="evidence" value="ECO:0007669"/>
    <property type="project" value="UniProtKB-KW"/>
</dbReference>
<organism evidence="5 6">
    <name type="scientific">Corynebacterium spheniscorum</name>
    <dbReference type="NCBI Taxonomy" id="185761"/>
    <lineage>
        <taxon>Bacteria</taxon>
        <taxon>Bacillati</taxon>
        <taxon>Actinomycetota</taxon>
        <taxon>Actinomycetes</taxon>
        <taxon>Mycobacteriales</taxon>
        <taxon>Corynebacteriaceae</taxon>
        <taxon>Corynebacterium</taxon>
    </lineage>
</organism>
<dbReference type="CDD" id="cd07062">
    <property type="entry name" value="Peptidase_S66_mccF_like"/>
    <property type="match status" value="1"/>
</dbReference>
<dbReference type="AlphaFoldDB" id="A0A1I2RV73"/>
<dbReference type="OrthoDB" id="9807329at2"/>
<dbReference type="EMBL" id="FOPJ01000004">
    <property type="protein sequence ID" value="SFG44524.1"/>
    <property type="molecule type" value="Genomic_DNA"/>
</dbReference>
<protein>
    <submittedName>
        <fullName evidence="5">Muramoyltetrapeptide carboxypeptidase LdcA (Peptidoglycan recycling)</fullName>
    </submittedName>
</protein>
<dbReference type="SUPFAM" id="SSF52317">
    <property type="entry name" value="Class I glutamine amidotransferase-like"/>
    <property type="match status" value="1"/>
</dbReference>
<feature type="domain" description="LD-carboxypeptidase N-terminal" evidence="3">
    <location>
        <begin position="13"/>
        <end position="126"/>
    </location>
</feature>
<dbReference type="Gene3D" id="3.50.30.60">
    <property type="entry name" value="LD-carboxypeptidase A C-terminal domain-like"/>
    <property type="match status" value="1"/>
</dbReference>
<dbReference type="InterPro" id="IPR027478">
    <property type="entry name" value="LdcA_N"/>
</dbReference>
<keyword evidence="5" id="KW-0121">Carboxypeptidase</keyword>
<dbReference type="Pfam" id="PF17676">
    <property type="entry name" value="Peptidase_S66C"/>
    <property type="match status" value="1"/>
</dbReference>
<reference evidence="5 6" key="1">
    <citation type="submission" date="2016-10" db="EMBL/GenBank/DDBJ databases">
        <authorList>
            <person name="de Groot N.N."/>
        </authorList>
    </citation>
    <scope>NUCLEOTIDE SEQUENCE [LARGE SCALE GENOMIC DNA]</scope>
    <source>
        <strain>J11</strain>
        <strain evidence="6">PG 39</strain>
    </source>
</reference>
<dbReference type="InterPro" id="IPR027461">
    <property type="entry name" value="Carboxypeptidase_A_C_sf"/>
</dbReference>
<evidence type="ECO:0000256" key="1">
    <source>
        <dbReference type="ARBA" id="ARBA00010233"/>
    </source>
</evidence>
<dbReference type="InterPro" id="IPR040921">
    <property type="entry name" value="Peptidase_S66C"/>
</dbReference>
<dbReference type="InterPro" id="IPR029062">
    <property type="entry name" value="Class_I_gatase-like"/>
</dbReference>
<dbReference type="InterPro" id="IPR003507">
    <property type="entry name" value="S66_fam"/>
</dbReference>
<dbReference type="RefSeq" id="WP_092284891.1">
    <property type="nucleotide sequence ID" value="NZ_FOPJ01000004.1"/>
</dbReference>
<evidence type="ECO:0000313" key="6">
    <source>
        <dbReference type="Proteomes" id="UP000199065"/>
    </source>
</evidence>
<keyword evidence="2" id="KW-0378">Hydrolase</keyword>
<feature type="domain" description="LD-carboxypeptidase C-terminal" evidence="4">
    <location>
        <begin position="200"/>
        <end position="328"/>
    </location>
</feature>
<accession>A0A1I2RV73</accession>
<gene>
    <name evidence="5" type="ORF">SAMN05660282_00918</name>
</gene>
<dbReference type="PANTHER" id="PTHR30237">
    <property type="entry name" value="MURAMOYLTETRAPEPTIDE CARBOXYPEPTIDASE"/>
    <property type="match status" value="1"/>
</dbReference>
<comment type="similarity">
    <text evidence="1">Belongs to the peptidase S66 family.</text>
</comment>
<evidence type="ECO:0000256" key="2">
    <source>
        <dbReference type="ARBA" id="ARBA00022801"/>
    </source>
</evidence>
<dbReference type="Gene3D" id="3.40.50.10740">
    <property type="entry name" value="Class I glutamine amidotransferase-like"/>
    <property type="match status" value="1"/>
</dbReference>
<dbReference type="Proteomes" id="UP000199065">
    <property type="component" value="Unassembled WGS sequence"/>
</dbReference>
<dbReference type="PANTHER" id="PTHR30237:SF4">
    <property type="entry name" value="LD-CARBOXYPEPTIDASE C-TERMINAL DOMAIN-CONTAINING PROTEIN"/>
    <property type="match status" value="1"/>
</dbReference>
<dbReference type="SUPFAM" id="SSF141986">
    <property type="entry name" value="LD-carboxypeptidase A C-terminal domain-like"/>
    <property type="match status" value="1"/>
</dbReference>
<evidence type="ECO:0000259" key="4">
    <source>
        <dbReference type="Pfam" id="PF17676"/>
    </source>
</evidence>
<dbReference type="Pfam" id="PF02016">
    <property type="entry name" value="Peptidase_S66"/>
    <property type="match status" value="1"/>
</dbReference>
<proteinExistence type="inferred from homology"/>
<name>A0A1I2RV73_9CORY</name>
<evidence type="ECO:0000313" key="5">
    <source>
        <dbReference type="EMBL" id="SFG44524.1"/>
    </source>
</evidence>
<keyword evidence="5" id="KW-0645">Protease</keyword>
<keyword evidence="6" id="KW-1185">Reference proteome</keyword>